<feature type="binding site" evidence="9">
    <location>
        <begin position="130"/>
        <end position="132"/>
    </location>
    <ligand>
        <name>2-[(2R,5Z)-2-carboxy-4-methylthiazol-5(2H)-ylidene]ethyl phosphate</name>
        <dbReference type="ChEBI" id="CHEBI:62899"/>
    </ligand>
</feature>
<dbReference type="InterPro" id="IPR036206">
    <property type="entry name" value="ThiamineP_synth_sf"/>
</dbReference>
<dbReference type="InterPro" id="IPR034291">
    <property type="entry name" value="TMP_synthase"/>
</dbReference>
<feature type="binding site" evidence="9">
    <location>
        <begin position="33"/>
        <end position="37"/>
    </location>
    <ligand>
        <name>4-amino-2-methyl-5-(diphosphooxymethyl)pyrimidine</name>
        <dbReference type="ChEBI" id="CHEBI:57841"/>
    </ligand>
</feature>
<proteinExistence type="inferred from homology"/>
<dbReference type="InterPro" id="IPR013785">
    <property type="entry name" value="Aldolase_TIM"/>
</dbReference>
<comment type="similarity">
    <text evidence="9 10">Belongs to the thiamine-phosphate synthase family.</text>
</comment>
<keyword evidence="14" id="KW-1185">Reference proteome</keyword>
<comment type="cofactor">
    <cofactor evidence="9">
        <name>Mg(2+)</name>
        <dbReference type="ChEBI" id="CHEBI:18420"/>
    </cofactor>
    <text evidence="9">Binds 1 Mg(2+) ion per subunit.</text>
</comment>
<comment type="caution">
    <text evidence="9">Lacks conserved residue(s) required for the propagation of feature annotation.</text>
</comment>
<evidence type="ECO:0000256" key="7">
    <source>
        <dbReference type="ARBA" id="ARBA00047851"/>
    </source>
</evidence>
<comment type="caution">
    <text evidence="13">The sequence shown here is derived from an EMBL/GenBank/DDBJ whole genome shotgun (WGS) entry which is preliminary data.</text>
</comment>
<comment type="function">
    <text evidence="9">Condenses 4-methyl-5-(beta-hydroxyethyl)thiazole monophosphate (THZ-P) and 2-methyl-4-amino-5-hydroxymethyl pyrimidine pyrophosphate (HMP-PP) to form thiamine monophosphate (TMP).</text>
</comment>
<dbReference type="NCBIfam" id="TIGR00693">
    <property type="entry name" value="thiE"/>
    <property type="match status" value="1"/>
</dbReference>
<keyword evidence="4 9" id="KW-0460">Magnesium</keyword>
<dbReference type="EMBL" id="PVBQ01000015">
    <property type="protein sequence ID" value="PRD46305.1"/>
    <property type="molecule type" value="Genomic_DNA"/>
</dbReference>
<dbReference type="Gene3D" id="3.20.20.70">
    <property type="entry name" value="Aldolase class I"/>
    <property type="match status" value="1"/>
</dbReference>
<dbReference type="GO" id="GO:0005737">
    <property type="term" value="C:cytoplasm"/>
    <property type="evidence" value="ECO:0007669"/>
    <property type="project" value="TreeGrafter"/>
</dbReference>
<feature type="binding site" evidence="9">
    <location>
        <position position="167"/>
    </location>
    <ligand>
        <name>2-[(2R,5Z)-2-carboxy-4-methylthiazol-5(2H)-ylidene]ethyl phosphate</name>
        <dbReference type="ChEBI" id="CHEBI:62899"/>
    </ligand>
</feature>
<evidence type="ECO:0000256" key="8">
    <source>
        <dbReference type="ARBA" id="ARBA00047883"/>
    </source>
</evidence>
<name>A0A2S9J0K4_9SPHI</name>
<dbReference type="CDD" id="cd00564">
    <property type="entry name" value="TMP_TenI"/>
    <property type="match status" value="1"/>
</dbReference>
<gene>
    <name evidence="9 13" type="primary">thiE</name>
    <name evidence="13" type="ORF">C5745_16105</name>
</gene>
<dbReference type="GO" id="GO:0004789">
    <property type="term" value="F:thiamine-phosphate diphosphorylase activity"/>
    <property type="evidence" value="ECO:0007669"/>
    <property type="project" value="UniProtKB-UniRule"/>
</dbReference>
<feature type="binding site" evidence="9">
    <location>
        <position position="104"/>
    </location>
    <ligand>
        <name>4-amino-2-methyl-5-(diphosphooxymethyl)pyrimidine</name>
        <dbReference type="ChEBI" id="CHEBI:57841"/>
    </ligand>
</feature>
<evidence type="ECO:0000256" key="5">
    <source>
        <dbReference type="ARBA" id="ARBA00022977"/>
    </source>
</evidence>
<sequence>MRSKLQYISQGATAKEQDYNIQQALDNGADWIQLRWKNATNEQRQKLAEKVRTLCVHYRATYIINDSIVLAKQVDADGVHLGLEDEGIAKARHILGEGKIIGGTTNTIENVLKRIDEGCDYIGLGPYRSTSTKEKLSPILGLEGYRKIILYLKERHIHFPPIYAIGGINLADIPSLLEEGVYGIAISKTITDNPVSISDFKKLLS</sequence>
<evidence type="ECO:0000256" key="3">
    <source>
        <dbReference type="ARBA" id="ARBA00022723"/>
    </source>
</evidence>
<dbReference type="GO" id="GO:0009229">
    <property type="term" value="P:thiamine diphosphate biosynthetic process"/>
    <property type="evidence" value="ECO:0007669"/>
    <property type="project" value="UniProtKB-UniRule"/>
</dbReference>
<dbReference type="InterPro" id="IPR022998">
    <property type="entry name" value="ThiamineP_synth_TenI"/>
</dbReference>
<organism evidence="13 14">
    <name type="scientific">Sphingobacterium haloxyli</name>
    <dbReference type="NCBI Taxonomy" id="2100533"/>
    <lineage>
        <taxon>Bacteria</taxon>
        <taxon>Pseudomonadati</taxon>
        <taxon>Bacteroidota</taxon>
        <taxon>Sphingobacteriia</taxon>
        <taxon>Sphingobacteriales</taxon>
        <taxon>Sphingobacteriaceae</taxon>
        <taxon>Sphingobacterium</taxon>
    </lineage>
</organism>
<evidence type="ECO:0000256" key="9">
    <source>
        <dbReference type="HAMAP-Rule" id="MF_00097"/>
    </source>
</evidence>
<dbReference type="GO" id="GO:0000287">
    <property type="term" value="F:magnesium ion binding"/>
    <property type="evidence" value="ECO:0007669"/>
    <property type="project" value="UniProtKB-UniRule"/>
</dbReference>
<evidence type="ECO:0000313" key="14">
    <source>
        <dbReference type="Proteomes" id="UP000239711"/>
    </source>
</evidence>
<feature type="binding site" evidence="9">
    <location>
        <position position="85"/>
    </location>
    <ligand>
        <name>Mg(2+)</name>
        <dbReference type="ChEBI" id="CHEBI:18420"/>
    </ligand>
</feature>
<evidence type="ECO:0000313" key="13">
    <source>
        <dbReference type="EMBL" id="PRD46305.1"/>
    </source>
</evidence>
<evidence type="ECO:0000256" key="4">
    <source>
        <dbReference type="ARBA" id="ARBA00022842"/>
    </source>
</evidence>
<feature type="binding site" evidence="9">
    <location>
        <position position="65"/>
    </location>
    <ligand>
        <name>4-amino-2-methyl-5-(diphosphooxymethyl)pyrimidine</name>
        <dbReference type="ChEBI" id="CHEBI:57841"/>
    </ligand>
</feature>
<evidence type="ECO:0000256" key="2">
    <source>
        <dbReference type="ARBA" id="ARBA00022679"/>
    </source>
</evidence>
<evidence type="ECO:0000256" key="1">
    <source>
        <dbReference type="ARBA" id="ARBA00005165"/>
    </source>
</evidence>
<dbReference type="OrthoDB" id="9812206at2"/>
<dbReference type="RefSeq" id="WP_105718038.1">
    <property type="nucleotide sequence ID" value="NZ_PVBQ01000015.1"/>
</dbReference>
<comment type="pathway">
    <text evidence="1 9 11">Cofactor biosynthesis; thiamine diphosphate biosynthesis; thiamine phosphate from 4-amino-2-methyl-5-diphosphomethylpyrimidine and 4-methyl-5-(2-phosphoethyl)-thiazole: step 1/1.</text>
</comment>
<comment type="catalytic activity">
    <reaction evidence="8 9 10">
        <text>2-[(2R,5Z)-2-carboxy-4-methylthiazol-5(2H)-ylidene]ethyl phosphate + 4-amino-2-methyl-5-(diphosphooxymethyl)pyrimidine + 2 H(+) = thiamine phosphate + CO2 + diphosphate</text>
        <dbReference type="Rhea" id="RHEA:47844"/>
        <dbReference type="ChEBI" id="CHEBI:15378"/>
        <dbReference type="ChEBI" id="CHEBI:16526"/>
        <dbReference type="ChEBI" id="CHEBI:33019"/>
        <dbReference type="ChEBI" id="CHEBI:37575"/>
        <dbReference type="ChEBI" id="CHEBI:57841"/>
        <dbReference type="ChEBI" id="CHEBI:62899"/>
        <dbReference type="EC" id="2.5.1.3"/>
    </reaction>
</comment>
<dbReference type="HAMAP" id="MF_00097">
    <property type="entry name" value="TMP_synthase"/>
    <property type="match status" value="1"/>
</dbReference>
<reference evidence="13 14" key="1">
    <citation type="submission" date="2018-02" db="EMBL/GenBank/DDBJ databases">
        <title>The draft genome of Sphingobacterium sp. 5JN-11.</title>
        <authorList>
            <person name="Liu L."/>
            <person name="Li L."/>
            <person name="Liang L."/>
            <person name="Zhang X."/>
            <person name="Wang T."/>
        </authorList>
    </citation>
    <scope>NUCLEOTIDE SEQUENCE [LARGE SCALE GENOMIC DNA]</scope>
    <source>
        <strain evidence="13 14">5JN-11</strain>
    </source>
</reference>
<evidence type="ECO:0000259" key="12">
    <source>
        <dbReference type="Pfam" id="PF02581"/>
    </source>
</evidence>
<dbReference type="Proteomes" id="UP000239711">
    <property type="component" value="Unassembled WGS sequence"/>
</dbReference>
<feature type="binding site" evidence="9">
    <location>
        <position position="66"/>
    </location>
    <ligand>
        <name>Mg(2+)</name>
        <dbReference type="ChEBI" id="CHEBI:18420"/>
    </ligand>
</feature>
<dbReference type="UniPathway" id="UPA00060">
    <property type="reaction ID" value="UER00141"/>
</dbReference>
<dbReference type="PANTHER" id="PTHR20857">
    <property type="entry name" value="THIAMINE-PHOSPHATE PYROPHOSPHORYLASE"/>
    <property type="match status" value="1"/>
</dbReference>
<protein>
    <recommendedName>
        <fullName evidence="9">Thiamine-phosphate synthase</fullName>
        <shortName evidence="9">TP synthase</shortName>
        <shortName evidence="9">TPS</shortName>
        <ecNumber evidence="9">2.5.1.3</ecNumber>
    </recommendedName>
    <alternativeName>
        <fullName evidence="9">Thiamine-phosphate pyrophosphorylase</fullName>
        <shortName evidence="9">TMP pyrophosphorylase</shortName>
        <shortName evidence="9">TMP-PPase</shortName>
    </alternativeName>
</protein>
<comment type="catalytic activity">
    <reaction evidence="7 9 10">
        <text>2-(2-carboxy-4-methylthiazol-5-yl)ethyl phosphate + 4-amino-2-methyl-5-(diphosphooxymethyl)pyrimidine + 2 H(+) = thiamine phosphate + CO2 + diphosphate</text>
        <dbReference type="Rhea" id="RHEA:47848"/>
        <dbReference type="ChEBI" id="CHEBI:15378"/>
        <dbReference type="ChEBI" id="CHEBI:16526"/>
        <dbReference type="ChEBI" id="CHEBI:33019"/>
        <dbReference type="ChEBI" id="CHEBI:37575"/>
        <dbReference type="ChEBI" id="CHEBI:57841"/>
        <dbReference type="ChEBI" id="CHEBI:62890"/>
        <dbReference type="EC" id="2.5.1.3"/>
    </reaction>
</comment>
<evidence type="ECO:0000256" key="10">
    <source>
        <dbReference type="RuleBase" id="RU003826"/>
    </source>
</evidence>
<evidence type="ECO:0000256" key="6">
    <source>
        <dbReference type="ARBA" id="ARBA00047334"/>
    </source>
</evidence>
<dbReference type="Pfam" id="PF02581">
    <property type="entry name" value="TMP-TENI"/>
    <property type="match status" value="1"/>
</dbReference>
<dbReference type="PANTHER" id="PTHR20857:SF15">
    <property type="entry name" value="THIAMINE-PHOSPHATE SYNTHASE"/>
    <property type="match status" value="1"/>
</dbReference>
<feature type="domain" description="Thiamine phosphate synthase/TenI" evidence="12">
    <location>
        <begin position="20"/>
        <end position="190"/>
    </location>
</feature>
<dbReference type="SUPFAM" id="SSF51391">
    <property type="entry name" value="Thiamin phosphate synthase"/>
    <property type="match status" value="1"/>
</dbReference>
<feature type="binding site" evidence="9">
    <location>
        <position position="133"/>
    </location>
    <ligand>
        <name>4-amino-2-methyl-5-(diphosphooxymethyl)pyrimidine</name>
        <dbReference type="ChEBI" id="CHEBI:57841"/>
    </ligand>
</feature>
<keyword evidence="2 9" id="KW-0808">Transferase</keyword>
<dbReference type="GO" id="GO:0009228">
    <property type="term" value="P:thiamine biosynthetic process"/>
    <property type="evidence" value="ECO:0007669"/>
    <property type="project" value="UniProtKB-KW"/>
</dbReference>
<accession>A0A2S9J0K4</accession>
<evidence type="ECO:0000256" key="11">
    <source>
        <dbReference type="RuleBase" id="RU004253"/>
    </source>
</evidence>
<dbReference type="EC" id="2.5.1.3" evidence="9"/>
<comment type="catalytic activity">
    <reaction evidence="6 9 10">
        <text>4-methyl-5-(2-phosphooxyethyl)-thiazole + 4-amino-2-methyl-5-(diphosphooxymethyl)pyrimidine + H(+) = thiamine phosphate + diphosphate</text>
        <dbReference type="Rhea" id="RHEA:22328"/>
        <dbReference type="ChEBI" id="CHEBI:15378"/>
        <dbReference type="ChEBI" id="CHEBI:33019"/>
        <dbReference type="ChEBI" id="CHEBI:37575"/>
        <dbReference type="ChEBI" id="CHEBI:57841"/>
        <dbReference type="ChEBI" id="CHEBI:58296"/>
        <dbReference type="EC" id="2.5.1.3"/>
    </reaction>
</comment>
<keyword evidence="5 9" id="KW-0784">Thiamine biosynthesis</keyword>
<dbReference type="AlphaFoldDB" id="A0A2S9J0K4"/>
<keyword evidence="3 9" id="KW-0479">Metal-binding</keyword>